<proteinExistence type="predicted"/>
<evidence type="ECO:0000313" key="3">
    <source>
        <dbReference type="Proteomes" id="UP000199559"/>
    </source>
</evidence>
<reference evidence="3" key="1">
    <citation type="submission" date="2016-10" db="EMBL/GenBank/DDBJ databases">
        <authorList>
            <person name="Varghese N."/>
            <person name="Submissions S."/>
        </authorList>
    </citation>
    <scope>NUCLEOTIDE SEQUENCE [LARGE SCALE GENOMIC DNA]</scope>
    <source>
        <strain evidence="3">DSM 28881</strain>
    </source>
</reference>
<dbReference type="AlphaFoldDB" id="A0A1I3RQK3"/>
<gene>
    <name evidence="2" type="ORF">SAMN05443431_10897</name>
</gene>
<dbReference type="CDD" id="cd00761">
    <property type="entry name" value="Glyco_tranf_GTA_type"/>
    <property type="match status" value="1"/>
</dbReference>
<dbReference type="Pfam" id="PF00535">
    <property type="entry name" value="Glycos_transf_2"/>
    <property type="match status" value="1"/>
</dbReference>
<dbReference type="EMBL" id="FORM01000008">
    <property type="protein sequence ID" value="SFJ48548.1"/>
    <property type="molecule type" value="Genomic_DNA"/>
</dbReference>
<accession>A0A1I3RQK3</accession>
<organism evidence="2 3">
    <name type="scientific">Olleya namhaensis</name>
    <dbReference type="NCBI Taxonomy" id="1144750"/>
    <lineage>
        <taxon>Bacteria</taxon>
        <taxon>Pseudomonadati</taxon>
        <taxon>Bacteroidota</taxon>
        <taxon>Flavobacteriia</taxon>
        <taxon>Flavobacteriales</taxon>
        <taxon>Flavobacteriaceae</taxon>
    </lineage>
</organism>
<keyword evidence="2" id="KW-0808">Transferase</keyword>
<keyword evidence="3" id="KW-1185">Reference proteome</keyword>
<dbReference type="RefSeq" id="WP_090841355.1">
    <property type="nucleotide sequence ID" value="NZ_FORM01000008.1"/>
</dbReference>
<dbReference type="Proteomes" id="UP000199559">
    <property type="component" value="Unassembled WGS sequence"/>
</dbReference>
<evidence type="ECO:0000313" key="2">
    <source>
        <dbReference type="EMBL" id="SFJ48548.1"/>
    </source>
</evidence>
<dbReference type="InterPro" id="IPR029044">
    <property type="entry name" value="Nucleotide-diphossugar_trans"/>
</dbReference>
<protein>
    <submittedName>
        <fullName evidence="2">Glycosyl transferase family 2</fullName>
    </submittedName>
</protein>
<dbReference type="STRING" id="1144750.SAMN05443431_10897"/>
<dbReference type="Gene3D" id="3.90.550.10">
    <property type="entry name" value="Spore Coat Polysaccharide Biosynthesis Protein SpsA, Chain A"/>
    <property type="match status" value="1"/>
</dbReference>
<sequence>MLSVLIPTYNYNVTTLVNSLHAQLLQSQINFEILILDDGSNHVINTTNQVLNTLAFVTFKTNIKNVGLSNNRNLLAEASIYNYILFIDGDSLVISDQYIANYLSNITPETGIIYGGRIHPKQVSKKRELRLVYGKKREDLSAKQRSEKPHKRMFCNNTLMTKVTFNAITFEKTLNQYGHEDTLFAYKASVLKTAILHIDNPILHGDVDFNNVFLNKTEKGLKNLDYIYKSELIPQDFIPFLEYFSKLKRFKLNYLLAYSYYFTNPITKYLLTSKLTSLALFDIFRISYFCHINLKK</sequence>
<evidence type="ECO:0000259" key="1">
    <source>
        <dbReference type="Pfam" id="PF00535"/>
    </source>
</evidence>
<dbReference type="SUPFAM" id="SSF53448">
    <property type="entry name" value="Nucleotide-diphospho-sugar transferases"/>
    <property type="match status" value="1"/>
</dbReference>
<dbReference type="InterPro" id="IPR001173">
    <property type="entry name" value="Glyco_trans_2-like"/>
</dbReference>
<name>A0A1I3RQK3_9FLAO</name>
<feature type="domain" description="Glycosyltransferase 2-like" evidence="1">
    <location>
        <begin position="3"/>
        <end position="154"/>
    </location>
</feature>
<dbReference type="GO" id="GO:0016740">
    <property type="term" value="F:transferase activity"/>
    <property type="evidence" value="ECO:0007669"/>
    <property type="project" value="UniProtKB-KW"/>
</dbReference>